<evidence type="ECO:0000313" key="2">
    <source>
        <dbReference type="EMBL" id="TDW22406.1"/>
    </source>
</evidence>
<dbReference type="PROSITE" id="PS50011">
    <property type="entry name" value="PROTEIN_KINASE_DOM"/>
    <property type="match status" value="1"/>
</dbReference>
<reference evidence="2 3" key="1">
    <citation type="submission" date="2019-03" db="EMBL/GenBank/DDBJ databases">
        <title>Genomic Encyclopedia of Type Strains, Phase III (KMG-III): the genomes of soil and plant-associated and newly described type strains.</title>
        <authorList>
            <person name="Whitman W."/>
        </authorList>
    </citation>
    <scope>NUCLEOTIDE SEQUENCE [LARGE SCALE GENOMIC DNA]</scope>
    <source>
        <strain evidence="2 3">VKM Ac-2570</strain>
    </source>
</reference>
<dbReference type="OrthoDB" id="21342at2"/>
<dbReference type="Pfam" id="PF01636">
    <property type="entry name" value="APH"/>
    <property type="match status" value="1"/>
</dbReference>
<name>A0A4R7ZXF9_9ACTN</name>
<dbReference type="AlphaFoldDB" id="A0A4R7ZXF9"/>
<protein>
    <submittedName>
        <fullName evidence="2">Phosphotransferase family enzyme</fullName>
    </submittedName>
</protein>
<accession>A0A4R7ZXF9</accession>
<sequence length="285" mass="32324">MRRPISPRLSDRQRELLREWLPSAEVLKDHSWGLVGTVVLELLHNGERYIAKAGDAADRHLARELRAHRNWLTPWTAQGRAPQLIRADSDAKLLLTQFLPGELVEGSPAEWAPDTYRQAGELLAAFHRQSAVPDDAYETRENQRILTHLAKPHRINPVLADRLRAEIADWPTPPAVLVPTHGDWQPRNWLTDDGTIRIIDFGRADLRPAYTDFVRLAAQQFRSMPALETAFVSGYGPDPREPDVWHRARIREAVSTAVWAHQVGDEAFEQQGHRMIAEAVGETPL</sequence>
<feature type="domain" description="Protein kinase" evidence="1">
    <location>
        <begin position="24"/>
        <end position="285"/>
    </location>
</feature>
<gene>
    <name evidence="2" type="ORF">EV650_1243</name>
</gene>
<dbReference type="GO" id="GO:0005524">
    <property type="term" value="F:ATP binding"/>
    <property type="evidence" value="ECO:0007669"/>
    <property type="project" value="InterPro"/>
</dbReference>
<dbReference type="Proteomes" id="UP000295447">
    <property type="component" value="Unassembled WGS sequence"/>
</dbReference>
<dbReference type="InterPro" id="IPR002575">
    <property type="entry name" value="Aminoglycoside_PTrfase"/>
</dbReference>
<dbReference type="EMBL" id="SODF01000001">
    <property type="protein sequence ID" value="TDW22406.1"/>
    <property type="molecule type" value="Genomic_DNA"/>
</dbReference>
<dbReference type="InterPro" id="IPR000719">
    <property type="entry name" value="Prot_kinase_dom"/>
</dbReference>
<comment type="caution">
    <text evidence="2">The sequence shown here is derived from an EMBL/GenBank/DDBJ whole genome shotgun (WGS) entry which is preliminary data.</text>
</comment>
<organism evidence="2 3">
    <name type="scientific">Kribbella kalugense</name>
    <dbReference type="NCBI Taxonomy" id="2512221"/>
    <lineage>
        <taxon>Bacteria</taxon>
        <taxon>Bacillati</taxon>
        <taxon>Actinomycetota</taxon>
        <taxon>Actinomycetes</taxon>
        <taxon>Propionibacteriales</taxon>
        <taxon>Kribbellaceae</taxon>
        <taxon>Kribbella</taxon>
    </lineage>
</organism>
<dbReference type="RefSeq" id="WP_134116218.1">
    <property type="nucleotide sequence ID" value="NZ_SODF01000001.1"/>
</dbReference>
<dbReference type="Gene3D" id="3.90.1200.10">
    <property type="match status" value="1"/>
</dbReference>
<evidence type="ECO:0000313" key="3">
    <source>
        <dbReference type="Proteomes" id="UP000295447"/>
    </source>
</evidence>
<evidence type="ECO:0000259" key="1">
    <source>
        <dbReference type="PROSITE" id="PS50011"/>
    </source>
</evidence>
<proteinExistence type="predicted"/>
<dbReference type="GO" id="GO:0004672">
    <property type="term" value="F:protein kinase activity"/>
    <property type="evidence" value="ECO:0007669"/>
    <property type="project" value="InterPro"/>
</dbReference>
<dbReference type="InterPro" id="IPR011009">
    <property type="entry name" value="Kinase-like_dom_sf"/>
</dbReference>
<keyword evidence="3" id="KW-1185">Reference proteome</keyword>
<dbReference type="SUPFAM" id="SSF56112">
    <property type="entry name" value="Protein kinase-like (PK-like)"/>
    <property type="match status" value="1"/>
</dbReference>
<keyword evidence="2" id="KW-0808">Transferase</keyword>